<dbReference type="InterPro" id="IPR059179">
    <property type="entry name" value="MLKL-like_MCAfunc"/>
</dbReference>
<dbReference type="Proteomes" id="UP000522270">
    <property type="component" value="Unassembled WGS sequence"/>
</dbReference>
<feature type="non-terminal residue" evidence="4">
    <location>
        <position position="1"/>
    </location>
</feature>
<dbReference type="OrthoDB" id="4062651at2759"/>
<dbReference type="CDD" id="cd21037">
    <property type="entry name" value="MLKL_NTD"/>
    <property type="match status" value="1"/>
</dbReference>
<protein>
    <submittedName>
        <fullName evidence="4">MLKL protein</fullName>
    </submittedName>
</protein>
<dbReference type="GO" id="GO:0005524">
    <property type="term" value="F:ATP binding"/>
    <property type="evidence" value="ECO:0007669"/>
    <property type="project" value="UniProtKB-KW"/>
</dbReference>
<dbReference type="Pfam" id="PF07714">
    <property type="entry name" value="PK_Tyr_Ser-Thr"/>
    <property type="match status" value="1"/>
</dbReference>
<dbReference type="FunFam" id="3.30.200.20:FF:000437">
    <property type="entry name" value="Mixed lineage kinase domain-like pseudokinase"/>
    <property type="match status" value="1"/>
</dbReference>
<dbReference type="Gene3D" id="1.10.510.10">
    <property type="entry name" value="Transferase(Phosphotransferase) domain 1"/>
    <property type="match status" value="1"/>
</dbReference>
<dbReference type="InterPro" id="IPR036537">
    <property type="entry name" value="Adaptor_Cbl_N_dom_sf"/>
</dbReference>
<evidence type="ECO:0000256" key="2">
    <source>
        <dbReference type="ARBA" id="ARBA00022840"/>
    </source>
</evidence>
<dbReference type="Gene3D" id="3.30.200.20">
    <property type="entry name" value="Phosphorylase Kinase, domain 1"/>
    <property type="match status" value="1"/>
</dbReference>
<keyword evidence="5" id="KW-1185">Reference proteome</keyword>
<organism evidence="4 5">
    <name type="scientific">Pterocles burchelli</name>
    <dbReference type="NCBI Taxonomy" id="2585816"/>
    <lineage>
        <taxon>Eukaryota</taxon>
        <taxon>Metazoa</taxon>
        <taxon>Chordata</taxon>
        <taxon>Craniata</taxon>
        <taxon>Vertebrata</taxon>
        <taxon>Euteleostomi</taxon>
        <taxon>Archelosauria</taxon>
        <taxon>Archosauria</taxon>
        <taxon>Dinosauria</taxon>
        <taxon>Saurischia</taxon>
        <taxon>Theropoda</taxon>
        <taxon>Coelurosauria</taxon>
        <taxon>Aves</taxon>
        <taxon>Neognathae</taxon>
        <taxon>Neoaves</taxon>
        <taxon>Columbimorphae</taxon>
        <taxon>Pterocliformes</taxon>
        <taxon>Pteroclidae</taxon>
        <taxon>Pterocles</taxon>
    </lineage>
</organism>
<evidence type="ECO:0000313" key="5">
    <source>
        <dbReference type="Proteomes" id="UP000522270"/>
    </source>
</evidence>
<dbReference type="InterPro" id="IPR001245">
    <property type="entry name" value="Ser-Thr/Tyr_kinase_cat_dom"/>
</dbReference>
<evidence type="ECO:0000259" key="3">
    <source>
        <dbReference type="PROSITE" id="PS50011"/>
    </source>
</evidence>
<dbReference type="Gene3D" id="1.20.930.20">
    <property type="entry name" value="Adaptor protein Cbl, N-terminal domain"/>
    <property type="match status" value="1"/>
</dbReference>
<name>A0A7K5YFP0_9AVES</name>
<dbReference type="PANTHER" id="PTHR44329:SF298">
    <property type="entry name" value="MIXED LINEAGE KINASE DOMAIN-LIKE PROTEIN"/>
    <property type="match status" value="1"/>
</dbReference>
<dbReference type="Pfam" id="PF22215">
    <property type="entry name" value="MLKL_N"/>
    <property type="match status" value="1"/>
</dbReference>
<dbReference type="SUPFAM" id="SSF56112">
    <property type="entry name" value="Protein kinase-like (PK-like)"/>
    <property type="match status" value="1"/>
</dbReference>
<gene>
    <name evidence="4" type="primary">Mlkl</name>
    <name evidence="4" type="ORF">PTEBUR_R07603</name>
</gene>
<dbReference type="InterPro" id="IPR054000">
    <property type="entry name" value="MLKL_N"/>
</dbReference>
<dbReference type="GO" id="GO:0097527">
    <property type="term" value="P:necroptotic signaling pathway"/>
    <property type="evidence" value="ECO:0007669"/>
    <property type="project" value="TreeGrafter"/>
</dbReference>
<dbReference type="InterPro" id="IPR011009">
    <property type="entry name" value="Kinase-like_dom_sf"/>
</dbReference>
<reference evidence="4 5" key="1">
    <citation type="submission" date="2019-09" db="EMBL/GenBank/DDBJ databases">
        <title>Bird 10,000 Genomes (B10K) Project - Family phase.</title>
        <authorList>
            <person name="Zhang G."/>
        </authorList>
    </citation>
    <scope>NUCLEOTIDE SEQUENCE [LARGE SCALE GENOMIC DNA]</scope>
    <source>
        <strain evidence="4">B10K-DU-027-49</strain>
        <tissue evidence="4">Muscle</tissue>
    </source>
</reference>
<dbReference type="InterPro" id="IPR000719">
    <property type="entry name" value="Prot_kinase_dom"/>
</dbReference>
<comment type="caution">
    <text evidence="4">The sequence shown here is derived from an EMBL/GenBank/DDBJ whole genome shotgun (WGS) entry which is preliminary data.</text>
</comment>
<dbReference type="InterPro" id="IPR051681">
    <property type="entry name" value="Ser/Thr_Kinases-Pseudokinases"/>
</dbReference>
<feature type="domain" description="Protein kinase" evidence="3">
    <location>
        <begin position="202"/>
        <end position="459"/>
    </location>
</feature>
<proteinExistence type="predicted"/>
<keyword evidence="1" id="KW-0547">Nucleotide-binding</keyword>
<evidence type="ECO:0000313" key="4">
    <source>
        <dbReference type="EMBL" id="NWU64165.1"/>
    </source>
</evidence>
<dbReference type="PANTHER" id="PTHR44329">
    <property type="entry name" value="SERINE/THREONINE-PROTEIN KINASE TNNI3K-RELATED"/>
    <property type="match status" value="1"/>
</dbReference>
<accession>A0A7K5YFP0</accession>
<dbReference type="EMBL" id="VYZE01000155">
    <property type="protein sequence ID" value="NWU64165.1"/>
    <property type="molecule type" value="Genomic_DNA"/>
</dbReference>
<dbReference type="GO" id="GO:0004672">
    <property type="term" value="F:protein kinase activity"/>
    <property type="evidence" value="ECO:0007669"/>
    <property type="project" value="InterPro"/>
</dbReference>
<keyword evidence="2" id="KW-0067">ATP-binding</keyword>
<sequence length="459" mass="53507">MDIVERILSMAHAIHAHFEQVKCCKHQCQRLVERIQILLEPVRILKAQSPKHVSHHEEELLKKLLQALGEAQKLVMKYSQTSWIQKFLRAHSTTEEFIWVNESLGDIAQGLSLLLQAEQKQAFLEVFQEKTCRRQDAEDLRDDRAFLDQVMAATEEPKNSAEDIYINRQCMESKVDWMQSELNKIANVDKREDITEIERDHLTFYRHLQGTESFDLYEGEYLKYPVAIKTFKRPLTTDPVKVRDIFEKEVQTLKKFESPNILRMYGICIEEKDGSPCFSIVMEYCKHGTLQDVLTKQRHLLWEIRIRMALGAARGLYRLHQTEEKSRLHGCICSSKFLVAGDYCVKLSGFELCETESSIKRKAKKNWKQVSMLAYVAPENLKDINYPYKRPCEIYSFGIVLWEIATSKIPFEGWTPQEITEKICNHHYQEPVGEGCPADLRKVIDQCRAFDPSQRPSAE</sequence>
<dbReference type="GO" id="GO:0007166">
    <property type="term" value="P:cell surface receptor signaling pathway"/>
    <property type="evidence" value="ECO:0007669"/>
    <property type="project" value="InterPro"/>
</dbReference>
<dbReference type="PROSITE" id="PS50011">
    <property type="entry name" value="PROTEIN_KINASE_DOM"/>
    <property type="match status" value="1"/>
</dbReference>
<dbReference type="AlphaFoldDB" id="A0A7K5YFP0"/>
<evidence type="ECO:0000256" key="1">
    <source>
        <dbReference type="ARBA" id="ARBA00022741"/>
    </source>
</evidence>
<feature type="non-terminal residue" evidence="4">
    <location>
        <position position="459"/>
    </location>
</feature>